<gene>
    <name evidence="1" type="ORF">PQO03_04835</name>
</gene>
<sequence length="737" mass="84120">MNKTTNNKKLILIILLAFYVLSYAGLRLGKMLVYRVSWNNKINYETKTHDTSVSSRDISSWNDEAPLNNSMFTFVFKPLIALELAVRPKPKPLANYTPKQLSAIIDTHKASLSLRQKAREKVLTKKTSWPGGAWGDTMWELCALYQNEKIDLANQRLLDRSQNFTETISNLNSEKGFVFLPENYGKYSPWAYFAITDYVRILSLFNSKSTHFPGRLKPATEKAMKEALWLVVKEMSRVKDASLDNLLVLYGTENHDLTLRPVYYLVAGLLKNDPEFKERKYNDGYTALEHYDAYNRFFQEWPVQRIKSGLWFEVGSDTYQKYSWPSLFNMQDLSLDPLVRKRFGMLMDIAFIEESQISVNGRRGGGRSRAGYGKNSFETYKNLLYAPEGLYAGSSHSKVIETSSYQLPAAAILLRKTELPAPEPFVIENRILGELKSLKKDNFTAYTSDSALINYAYRTAHFIMGCTLQNPALSMTSPDSGKAIKKYSGISRQNRWYGILFDDPDARQALIPSLSKRSDDEICAIFPEIEIPKGGRPQHPHWSFQHENVLFIQRIDDQPKGMGSYHTNTVSMRFHGKKLKKIERDGWIFASNGKAYAAVKFINGGYTWDESGELASPLSGPGIASSTRYLIQSGDKDSHDSFEAFQTVVLANPLTIENDRIVYQSSPNSDLLECFLYDPHAHKDFKLPKINGQVINLRPSWTFKSPYLNNKFEDDQVKVSIGPIHQTYDFRKAQITH</sequence>
<evidence type="ECO:0000313" key="2">
    <source>
        <dbReference type="Proteomes" id="UP001214250"/>
    </source>
</evidence>
<dbReference type="EMBL" id="CP117811">
    <property type="protein sequence ID" value="WDE97276.1"/>
    <property type="molecule type" value="Genomic_DNA"/>
</dbReference>
<name>A0ABY7VTP1_9BACT</name>
<accession>A0ABY7VTP1</accession>
<reference evidence="1 2" key="1">
    <citation type="submission" date="2023-02" db="EMBL/GenBank/DDBJ databases">
        <title>Genome sequence of Lentisphaera profundi SAORIC-696.</title>
        <authorList>
            <person name="Kim e."/>
            <person name="Cho J.-C."/>
            <person name="Choi A."/>
            <person name="Kang I."/>
        </authorList>
    </citation>
    <scope>NUCLEOTIDE SEQUENCE [LARGE SCALE GENOMIC DNA]</scope>
    <source>
        <strain evidence="1 2">SAORIC-696</strain>
    </source>
</reference>
<proteinExistence type="predicted"/>
<evidence type="ECO:0000313" key="1">
    <source>
        <dbReference type="EMBL" id="WDE97276.1"/>
    </source>
</evidence>
<dbReference type="RefSeq" id="WP_274151564.1">
    <property type="nucleotide sequence ID" value="NZ_CP117811.1"/>
</dbReference>
<keyword evidence="2" id="KW-1185">Reference proteome</keyword>
<protein>
    <recommendedName>
        <fullName evidence="3">Heparin-sulfate lyase N-terminal domain-containing protein</fullName>
    </recommendedName>
</protein>
<dbReference type="Proteomes" id="UP001214250">
    <property type="component" value="Chromosome 1"/>
</dbReference>
<evidence type="ECO:0008006" key="3">
    <source>
        <dbReference type="Google" id="ProtNLM"/>
    </source>
</evidence>
<organism evidence="1 2">
    <name type="scientific">Lentisphaera profundi</name>
    <dbReference type="NCBI Taxonomy" id="1658616"/>
    <lineage>
        <taxon>Bacteria</taxon>
        <taxon>Pseudomonadati</taxon>
        <taxon>Lentisphaerota</taxon>
        <taxon>Lentisphaeria</taxon>
        <taxon>Lentisphaerales</taxon>
        <taxon>Lentisphaeraceae</taxon>
        <taxon>Lentisphaera</taxon>
    </lineage>
</organism>